<protein>
    <submittedName>
        <fullName evidence="2">Uncharacterized protein</fullName>
    </submittedName>
</protein>
<keyword evidence="1" id="KW-0812">Transmembrane</keyword>
<dbReference type="RefSeq" id="WP_228234740.1">
    <property type="nucleotide sequence ID" value="NZ_ARXL01000089.1"/>
</dbReference>
<dbReference type="EMBL" id="JAJGNA010000027">
    <property type="protein sequence ID" value="MCC4310078.1"/>
    <property type="molecule type" value="Genomic_DNA"/>
</dbReference>
<name>A0A9Q3US66_9GAMM</name>
<keyword evidence="3" id="KW-1185">Reference proteome</keyword>
<dbReference type="AlphaFoldDB" id="A0A9Q3US66"/>
<dbReference type="Proteomes" id="UP001108027">
    <property type="component" value="Unassembled WGS sequence"/>
</dbReference>
<evidence type="ECO:0000313" key="3">
    <source>
        <dbReference type="Proteomes" id="UP001108027"/>
    </source>
</evidence>
<gene>
    <name evidence="2" type="ORF">LL252_16000</name>
</gene>
<proteinExistence type="predicted"/>
<sequence length="95" mass="9877">MAAVLAGGVIMIWLALSGARALLAAGSVTLHRNAAVIAPLLLAALETPLFLLAVPAGDLLPEAQRWPVAWALVALAWLVNGAVAARLGFRTWTSR</sequence>
<comment type="caution">
    <text evidence="2">The sequence shown here is derived from an EMBL/GenBank/DDBJ whole genome shotgun (WGS) entry which is preliminary data.</text>
</comment>
<keyword evidence="1" id="KW-0472">Membrane</keyword>
<evidence type="ECO:0000313" key="2">
    <source>
        <dbReference type="EMBL" id="MCC4310078.1"/>
    </source>
</evidence>
<accession>A0A9Q3US66</accession>
<reference evidence="2" key="1">
    <citation type="submission" date="2021-10" db="EMBL/GenBank/DDBJ databases">
        <title>The diversity and Nitrogen Metabolism of Culturable Nitrate-Utilizing Bacteria Within the Oxygen Minimum Zone of the Changjiang (Yangtze River)Estuary.</title>
        <authorList>
            <person name="Zhang D."/>
            <person name="Zheng J."/>
            <person name="Liu S."/>
            <person name="He W."/>
        </authorList>
    </citation>
    <scope>NUCLEOTIDE SEQUENCE</scope>
    <source>
        <strain evidence="2">FXH-223</strain>
    </source>
</reference>
<evidence type="ECO:0000256" key="1">
    <source>
        <dbReference type="SAM" id="Phobius"/>
    </source>
</evidence>
<keyword evidence="1" id="KW-1133">Transmembrane helix</keyword>
<feature type="transmembrane region" description="Helical" evidence="1">
    <location>
        <begin position="68"/>
        <end position="89"/>
    </location>
</feature>
<feature type="transmembrane region" description="Helical" evidence="1">
    <location>
        <begin position="34"/>
        <end position="56"/>
    </location>
</feature>
<organism evidence="2 3">
    <name type="scientific">Alloalcanivorax marinus</name>
    <dbReference type="NCBI Taxonomy" id="1177169"/>
    <lineage>
        <taxon>Bacteria</taxon>
        <taxon>Pseudomonadati</taxon>
        <taxon>Pseudomonadota</taxon>
        <taxon>Gammaproteobacteria</taxon>
        <taxon>Oceanospirillales</taxon>
        <taxon>Alcanivoracaceae</taxon>
        <taxon>Alloalcanivorax</taxon>
    </lineage>
</organism>